<feature type="compositionally biased region" description="Polar residues" evidence="1">
    <location>
        <begin position="202"/>
        <end position="214"/>
    </location>
</feature>
<feature type="region of interest" description="Disordered" evidence="1">
    <location>
        <begin position="1"/>
        <end position="237"/>
    </location>
</feature>
<accession>A0A2V3IYL9</accession>
<feature type="compositionally biased region" description="Basic and acidic residues" evidence="1">
    <location>
        <begin position="140"/>
        <end position="166"/>
    </location>
</feature>
<keyword evidence="3" id="KW-1185">Reference proteome</keyword>
<organism evidence="2 3">
    <name type="scientific">Gracilariopsis chorda</name>
    <dbReference type="NCBI Taxonomy" id="448386"/>
    <lineage>
        <taxon>Eukaryota</taxon>
        <taxon>Rhodophyta</taxon>
        <taxon>Florideophyceae</taxon>
        <taxon>Rhodymeniophycidae</taxon>
        <taxon>Gracilariales</taxon>
        <taxon>Gracilariaceae</taxon>
        <taxon>Gracilariopsis</taxon>
    </lineage>
</organism>
<feature type="compositionally biased region" description="Polar residues" evidence="1">
    <location>
        <begin position="1"/>
        <end position="24"/>
    </location>
</feature>
<sequence>MGAQDQTNKGKVQKKQSASLSIQEDTAALALTVKDGKDRPETGGLLPSSKHSRASDPAGSGDTGVAASDSPGTPVEIPVENGNPNRKRLTNAEKSGLSTKEPDKPEVAVRHGEQLQKGTTQPLADTPVREAVQRKAHSHPPLESRARLREEPWRASPHEQRGDNPREPGTPTPPQRKDPRKIAIRTDYHERGTTPRRFSADTAVTQPDSPGKTTTPREHQELREVKTTRQSRNLYVQ</sequence>
<feature type="compositionally biased region" description="Basic and acidic residues" evidence="1">
    <location>
        <begin position="100"/>
        <end position="114"/>
    </location>
</feature>
<feature type="compositionally biased region" description="Basic and acidic residues" evidence="1">
    <location>
        <begin position="175"/>
        <end position="193"/>
    </location>
</feature>
<evidence type="ECO:0000313" key="3">
    <source>
        <dbReference type="Proteomes" id="UP000247409"/>
    </source>
</evidence>
<dbReference type="EMBL" id="NBIV01000042">
    <property type="protein sequence ID" value="PXF46230.1"/>
    <property type="molecule type" value="Genomic_DNA"/>
</dbReference>
<dbReference type="AlphaFoldDB" id="A0A2V3IYL9"/>
<comment type="caution">
    <text evidence="2">The sequence shown here is derived from an EMBL/GenBank/DDBJ whole genome shotgun (WGS) entry which is preliminary data.</text>
</comment>
<feature type="compositionally biased region" description="Polar residues" evidence="1">
    <location>
        <begin position="228"/>
        <end position="237"/>
    </location>
</feature>
<dbReference type="Proteomes" id="UP000247409">
    <property type="component" value="Unassembled WGS sequence"/>
</dbReference>
<feature type="compositionally biased region" description="Basic and acidic residues" evidence="1">
    <location>
        <begin position="215"/>
        <end position="227"/>
    </location>
</feature>
<gene>
    <name evidence="2" type="ORF">BWQ96_04015</name>
</gene>
<evidence type="ECO:0000313" key="2">
    <source>
        <dbReference type="EMBL" id="PXF46230.1"/>
    </source>
</evidence>
<proteinExistence type="predicted"/>
<name>A0A2V3IYL9_9FLOR</name>
<protein>
    <submittedName>
        <fullName evidence="2">Uncharacterized protein</fullName>
    </submittedName>
</protein>
<evidence type="ECO:0000256" key="1">
    <source>
        <dbReference type="SAM" id="MobiDB-lite"/>
    </source>
</evidence>
<reference evidence="2 3" key="1">
    <citation type="journal article" date="2018" name="Mol. Biol. Evol.">
        <title>Analysis of the draft genome of the red seaweed Gracilariopsis chorda provides insights into genome size evolution in Rhodophyta.</title>
        <authorList>
            <person name="Lee J."/>
            <person name="Yang E.C."/>
            <person name="Graf L."/>
            <person name="Yang J.H."/>
            <person name="Qiu H."/>
            <person name="Zel Zion U."/>
            <person name="Chan C.X."/>
            <person name="Stephens T.G."/>
            <person name="Weber A.P.M."/>
            <person name="Boo G.H."/>
            <person name="Boo S.M."/>
            <person name="Kim K.M."/>
            <person name="Shin Y."/>
            <person name="Jung M."/>
            <person name="Lee S.J."/>
            <person name="Yim H.S."/>
            <person name="Lee J.H."/>
            <person name="Bhattacharya D."/>
            <person name="Yoon H.S."/>
        </authorList>
    </citation>
    <scope>NUCLEOTIDE SEQUENCE [LARGE SCALE GENOMIC DNA]</scope>
    <source>
        <strain evidence="2 3">SKKU-2015</strain>
        <tissue evidence="2">Whole body</tissue>
    </source>
</reference>